<evidence type="ECO:0000313" key="7">
    <source>
        <dbReference type="Proteomes" id="UP001497453"/>
    </source>
</evidence>
<evidence type="ECO:0000256" key="2">
    <source>
        <dbReference type="ARBA" id="ARBA00022598"/>
    </source>
</evidence>
<dbReference type="InterPro" id="IPR042099">
    <property type="entry name" value="ANL_N_sf"/>
</dbReference>
<reference evidence="7" key="1">
    <citation type="submission" date="2024-04" db="EMBL/GenBank/DDBJ databases">
        <authorList>
            <person name="Shaw F."/>
            <person name="Minotto A."/>
        </authorList>
    </citation>
    <scope>NUCLEOTIDE SEQUENCE [LARGE SCALE GENOMIC DNA]</scope>
</reference>
<dbReference type="InterPro" id="IPR025110">
    <property type="entry name" value="AMP-bd_C"/>
</dbReference>
<dbReference type="InterPro" id="IPR000873">
    <property type="entry name" value="AMP-dep_synth/lig_dom"/>
</dbReference>
<keyword evidence="2" id="KW-0436">Ligase</keyword>
<evidence type="ECO:0000259" key="5">
    <source>
        <dbReference type="Pfam" id="PF13193"/>
    </source>
</evidence>
<feature type="domain" description="AMP-dependent synthetase/ligase" evidence="4">
    <location>
        <begin position="30"/>
        <end position="420"/>
    </location>
</feature>
<sequence>MGISAWPMKVYPSPYPPVEVTQESIFTYLFQTTFDKYPADARAFVEASTGQAISRGQLKQLSLSFAYGIRDYFPKVGGISLKRGDVVMLFSPNSLSWPIMMFGSIAAGLVPTLANSAYTARELAFQWNDSDAKAVLVHPALLPVILEMFKSLDVSASDARRRIIIADYDQVNREGALGQFLHLEDLLGVGSWKEEEEASGEKADETALLCYSSGTTGKPKGVQTMHRNMTAMMPMLEAILPPTDTNDMCLGVLPFYHVYGAVNILMNMFFGGAAILIVPKFDPIEFFQLIEQYKVTLLLIVPPMHLAFARHPAVAKFNMKSLRWVTCSAAPLPVSLLHEVRKRLASLGSTPYLTQGYGCTETSPATHVVHYEDWFHKAGSIGRLLPNLEARIVLENGEEAPIGTPGELWVRGPSVMKGYLNNPEATAGSITEDGWLRMGDIVTMDEDGFYYVLDRLKELIKYKGFQVAPAELEDLLIQHPDIADAGVVGVYSEDQATELPRAYIVRKPTSQTDPAALSKEVQSWVEGRVARHKYLRGGVVVIDAIPRSAAGKMLRRELRDRAKTEVNIDARAKL</sequence>
<dbReference type="InterPro" id="IPR020845">
    <property type="entry name" value="AMP-binding_CS"/>
</dbReference>
<dbReference type="Pfam" id="PF13193">
    <property type="entry name" value="AMP-binding_C"/>
    <property type="match status" value="1"/>
</dbReference>
<dbReference type="PROSITE" id="PS00455">
    <property type="entry name" value="AMP_BINDING"/>
    <property type="match status" value="1"/>
</dbReference>
<dbReference type="PANTHER" id="PTHR24096:SF149">
    <property type="entry name" value="AMP-BINDING DOMAIN-CONTAINING PROTEIN-RELATED"/>
    <property type="match status" value="1"/>
</dbReference>
<dbReference type="CDD" id="cd05911">
    <property type="entry name" value="Firefly_Luc_like"/>
    <property type="match status" value="1"/>
</dbReference>
<keyword evidence="3" id="KW-0812">Transmembrane</keyword>
<dbReference type="Gene3D" id="3.40.50.12780">
    <property type="entry name" value="N-terminal domain of ligase-like"/>
    <property type="match status" value="1"/>
</dbReference>
<dbReference type="Proteomes" id="UP001497453">
    <property type="component" value="Chromosome 6"/>
</dbReference>
<comment type="similarity">
    <text evidence="1">Belongs to the ATP-dependent AMP-binding enzyme family.</text>
</comment>
<organism evidence="6 7">
    <name type="scientific">Somion occarium</name>
    <dbReference type="NCBI Taxonomy" id="3059160"/>
    <lineage>
        <taxon>Eukaryota</taxon>
        <taxon>Fungi</taxon>
        <taxon>Dikarya</taxon>
        <taxon>Basidiomycota</taxon>
        <taxon>Agaricomycotina</taxon>
        <taxon>Agaricomycetes</taxon>
        <taxon>Polyporales</taxon>
        <taxon>Cerrenaceae</taxon>
        <taxon>Somion</taxon>
    </lineage>
</organism>
<evidence type="ECO:0000256" key="1">
    <source>
        <dbReference type="ARBA" id="ARBA00006432"/>
    </source>
</evidence>
<dbReference type="PANTHER" id="PTHR24096">
    <property type="entry name" value="LONG-CHAIN-FATTY-ACID--COA LIGASE"/>
    <property type="match status" value="1"/>
</dbReference>
<gene>
    <name evidence="6" type="ORF">GFSPODELE1_LOCUS8264</name>
</gene>
<protein>
    <submittedName>
        <fullName evidence="6">Uncharacterized protein</fullName>
    </submittedName>
</protein>
<accession>A0ABP1DU66</accession>
<keyword evidence="3" id="KW-0472">Membrane</keyword>
<keyword evidence="7" id="KW-1185">Reference proteome</keyword>
<feature type="transmembrane region" description="Helical" evidence="3">
    <location>
        <begin position="256"/>
        <end position="278"/>
    </location>
</feature>
<feature type="domain" description="AMP-binding enzyme C-terminal" evidence="5">
    <location>
        <begin position="471"/>
        <end position="552"/>
    </location>
</feature>
<dbReference type="InterPro" id="IPR045851">
    <property type="entry name" value="AMP-bd_C_sf"/>
</dbReference>
<evidence type="ECO:0000256" key="3">
    <source>
        <dbReference type="SAM" id="Phobius"/>
    </source>
</evidence>
<dbReference type="Gene3D" id="3.30.300.30">
    <property type="match status" value="1"/>
</dbReference>
<evidence type="ECO:0000259" key="4">
    <source>
        <dbReference type="Pfam" id="PF00501"/>
    </source>
</evidence>
<keyword evidence="3" id="KW-1133">Transmembrane helix</keyword>
<dbReference type="EMBL" id="OZ037949">
    <property type="protein sequence ID" value="CAL1711280.1"/>
    <property type="molecule type" value="Genomic_DNA"/>
</dbReference>
<name>A0ABP1DU66_9APHY</name>
<proteinExistence type="inferred from homology"/>
<evidence type="ECO:0000313" key="6">
    <source>
        <dbReference type="EMBL" id="CAL1711280.1"/>
    </source>
</evidence>
<dbReference type="Pfam" id="PF00501">
    <property type="entry name" value="AMP-binding"/>
    <property type="match status" value="1"/>
</dbReference>
<dbReference type="SUPFAM" id="SSF56801">
    <property type="entry name" value="Acetyl-CoA synthetase-like"/>
    <property type="match status" value="1"/>
</dbReference>